<feature type="non-terminal residue" evidence="2">
    <location>
        <position position="1"/>
    </location>
</feature>
<feature type="compositionally biased region" description="Basic and acidic residues" evidence="1">
    <location>
        <begin position="60"/>
        <end position="72"/>
    </location>
</feature>
<dbReference type="EMBL" id="CYRY02002908">
    <property type="protein sequence ID" value="VCW67614.1"/>
    <property type="molecule type" value="Genomic_DNA"/>
</dbReference>
<protein>
    <submittedName>
        <fullName evidence="2">Uncharacterized protein</fullName>
    </submittedName>
</protein>
<dbReference type="AlphaFoldDB" id="A0A9X9PUW6"/>
<keyword evidence="3" id="KW-1185">Reference proteome</keyword>
<comment type="caution">
    <text evidence="2">The sequence shown here is derived from an EMBL/GenBank/DDBJ whole genome shotgun (WGS) entry which is preliminary data.</text>
</comment>
<organism evidence="2 3">
    <name type="scientific">Gulo gulo</name>
    <name type="common">Wolverine</name>
    <name type="synonym">Gluton</name>
    <dbReference type="NCBI Taxonomy" id="48420"/>
    <lineage>
        <taxon>Eukaryota</taxon>
        <taxon>Metazoa</taxon>
        <taxon>Chordata</taxon>
        <taxon>Craniata</taxon>
        <taxon>Vertebrata</taxon>
        <taxon>Euteleostomi</taxon>
        <taxon>Mammalia</taxon>
        <taxon>Eutheria</taxon>
        <taxon>Laurasiatheria</taxon>
        <taxon>Carnivora</taxon>
        <taxon>Caniformia</taxon>
        <taxon>Musteloidea</taxon>
        <taxon>Mustelidae</taxon>
        <taxon>Guloninae</taxon>
        <taxon>Gulo</taxon>
    </lineage>
</organism>
<accession>A0A9X9PUW6</accession>
<evidence type="ECO:0000313" key="3">
    <source>
        <dbReference type="Proteomes" id="UP000269945"/>
    </source>
</evidence>
<reference evidence="2 3" key="1">
    <citation type="submission" date="2018-10" db="EMBL/GenBank/DDBJ databases">
        <authorList>
            <person name="Ekblom R."/>
            <person name="Jareborg N."/>
        </authorList>
    </citation>
    <scope>NUCLEOTIDE SEQUENCE [LARGE SCALE GENOMIC DNA]</scope>
    <source>
        <tissue evidence="2">Muscle</tissue>
    </source>
</reference>
<proteinExistence type="predicted"/>
<evidence type="ECO:0000256" key="1">
    <source>
        <dbReference type="SAM" id="MobiDB-lite"/>
    </source>
</evidence>
<gene>
    <name evidence="2" type="ORF">BN2614_LOCUS1</name>
</gene>
<evidence type="ECO:0000313" key="2">
    <source>
        <dbReference type="EMBL" id="VCW67614.1"/>
    </source>
</evidence>
<feature type="region of interest" description="Disordered" evidence="1">
    <location>
        <begin position="39"/>
        <end position="72"/>
    </location>
</feature>
<sequence length="72" mass="7851">RQKVFKCSNTVRILLYRLLAGSNNGIQVQFIVTPSKPGDASSTTAQGLWRPTEANAHATHGRELKETTDGIV</sequence>
<name>A0A9X9PUW6_GULGU</name>
<dbReference type="Proteomes" id="UP000269945">
    <property type="component" value="Unassembled WGS sequence"/>
</dbReference>